<keyword evidence="1" id="KW-0732">Signal</keyword>
<gene>
    <name evidence="2" type="ORF">SAMN04487990_11287</name>
</gene>
<evidence type="ECO:0000313" key="3">
    <source>
        <dbReference type="Proteomes" id="UP000198846"/>
    </source>
</evidence>
<feature type="chain" id="PRO_5011696725" evidence="1">
    <location>
        <begin position="22"/>
        <end position="58"/>
    </location>
</feature>
<feature type="non-terminal residue" evidence="2">
    <location>
        <position position="58"/>
    </location>
</feature>
<evidence type="ECO:0000256" key="1">
    <source>
        <dbReference type="SAM" id="SignalP"/>
    </source>
</evidence>
<dbReference type="AlphaFoldDB" id="A0A1H4AZH9"/>
<evidence type="ECO:0000313" key="2">
    <source>
        <dbReference type="EMBL" id="SEA41269.1"/>
    </source>
</evidence>
<feature type="signal peptide" evidence="1">
    <location>
        <begin position="1"/>
        <end position="21"/>
    </location>
</feature>
<sequence>MKTLKITFISLFSIGLFTALASTVSVSPETTSETEIVPTQIELATTTHKIRGSVPTNG</sequence>
<name>A0A1H4AZH9_BIZPA</name>
<accession>A0A1H4AZH9</accession>
<reference evidence="2 3" key="1">
    <citation type="submission" date="2016-10" db="EMBL/GenBank/DDBJ databases">
        <authorList>
            <person name="de Groot N.N."/>
        </authorList>
    </citation>
    <scope>NUCLEOTIDE SEQUENCE [LARGE SCALE GENOMIC DNA]</scope>
    <source>
        <strain evidence="2 3">DSM 23842</strain>
    </source>
</reference>
<keyword evidence="3" id="KW-1185">Reference proteome</keyword>
<dbReference type="Proteomes" id="UP000198846">
    <property type="component" value="Unassembled WGS sequence"/>
</dbReference>
<protein>
    <submittedName>
        <fullName evidence="2">Uncharacterized protein</fullName>
    </submittedName>
</protein>
<proteinExistence type="predicted"/>
<organism evidence="2 3">
    <name type="scientific">Bizionia paragorgiae</name>
    <dbReference type="NCBI Taxonomy" id="283786"/>
    <lineage>
        <taxon>Bacteria</taxon>
        <taxon>Pseudomonadati</taxon>
        <taxon>Bacteroidota</taxon>
        <taxon>Flavobacteriia</taxon>
        <taxon>Flavobacteriales</taxon>
        <taxon>Flavobacteriaceae</taxon>
        <taxon>Bizionia</taxon>
    </lineage>
</organism>
<dbReference type="EMBL" id="FNQK01000012">
    <property type="protein sequence ID" value="SEA41269.1"/>
    <property type="molecule type" value="Genomic_DNA"/>
</dbReference>